<accession>A0AAD2AID3</accession>
<dbReference type="Pfam" id="PF23559">
    <property type="entry name" value="WHD_DRP"/>
    <property type="match status" value="1"/>
</dbReference>
<dbReference type="AlphaFoldDB" id="A0AAD2AID3"/>
<proteinExistence type="predicted"/>
<keyword evidence="2" id="KW-0067">ATP-binding</keyword>
<gene>
    <name evidence="5" type="ORF">FPE_LOCUS34231</name>
</gene>
<feature type="region of interest" description="Disordered" evidence="3">
    <location>
        <begin position="1"/>
        <end position="39"/>
    </location>
</feature>
<feature type="domain" description="Disease resistance protein winged helix" evidence="4">
    <location>
        <begin position="144"/>
        <end position="195"/>
    </location>
</feature>
<evidence type="ECO:0000313" key="6">
    <source>
        <dbReference type="Proteomes" id="UP000834106"/>
    </source>
</evidence>
<sequence length="459" mass="50150">MILSPADEEAKKKARGAKFGSVAKTDSVEEDKKKATEIRSSLEESASHCGDIFTTSFHEIAKLIEEVDSLKTRAEKIEDESSIQEDLERNTSLPVGSLRPVSSGQSTMVGLDDSLAEIRDRLVSSSSHLEAVSIVGMGGIGCRGNIKPACSKTLEELGEDYFLDLVQRSLILVQKKGSNGKIKTCRIHDLLRDLCVKEARKENFFHAIEGGQGGTSMRHVSIQDKKNSLSSSDEVQFYQMQFYLLCGGATKGTLQGDYKTLSSLVVWSRSPPIEISFDSRPLKDRKSEAELPLGGVPSELALARPEPACLEAIGFGSSYELLYLYNKDINLSSSRSSPADDEDVDGEFRILSLDRERTFLHRQSPTQLSTISAPSTTVSGRENVRPLAPKHLGSATLSSAADCRQLPLKENPTQALTLHPKSTALNFFVLADFFSSSRGKVGPVSHLYLSRIGSSFPQN</sequence>
<evidence type="ECO:0000256" key="1">
    <source>
        <dbReference type="ARBA" id="ARBA00022741"/>
    </source>
</evidence>
<dbReference type="InterPro" id="IPR058922">
    <property type="entry name" value="WHD_DRP"/>
</dbReference>
<protein>
    <recommendedName>
        <fullName evidence="4">Disease resistance protein winged helix domain-containing protein</fullName>
    </recommendedName>
</protein>
<evidence type="ECO:0000256" key="2">
    <source>
        <dbReference type="ARBA" id="ARBA00022840"/>
    </source>
</evidence>
<evidence type="ECO:0000313" key="5">
    <source>
        <dbReference type="EMBL" id="CAI9786801.1"/>
    </source>
</evidence>
<evidence type="ECO:0000259" key="4">
    <source>
        <dbReference type="Pfam" id="PF23559"/>
    </source>
</evidence>
<feature type="compositionally biased region" description="Basic and acidic residues" evidence="3">
    <location>
        <begin position="26"/>
        <end position="39"/>
    </location>
</feature>
<dbReference type="Proteomes" id="UP000834106">
    <property type="component" value="Chromosome 23"/>
</dbReference>
<dbReference type="InterPro" id="IPR036388">
    <property type="entry name" value="WH-like_DNA-bd_sf"/>
</dbReference>
<dbReference type="Gene3D" id="1.10.10.10">
    <property type="entry name" value="Winged helix-like DNA-binding domain superfamily/Winged helix DNA-binding domain"/>
    <property type="match status" value="1"/>
</dbReference>
<name>A0AAD2AID3_9LAMI</name>
<keyword evidence="6" id="KW-1185">Reference proteome</keyword>
<reference evidence="5" key="1">
    <citation type="submission" date="2023-05" db="EMBL/GenBank/DDBJ databases">
        <authorList>
            <person name="Huff M."/>
        </authorList>
    </citation>
    <scope>NUCLEOTIDE SEQUENCE</scope>
</reference>
<keyword evidence="1" id="KW-0547">Nucleotide-binding</keyword>
<dbReference type="EMBL" id="OU503058">
    <property type="protein sequence ID" value="CAI9786801.1"/>
    <property type="molecule type" value="Genomic_DNA"/>
</dbReference>
<evidence type="ECO:0000256" key="3">
    <source>
        <dbReference type="SAM" id="MobiDB-lite"/>
    </source>
</evidence>
<organism evidence="5 6">
    <name type="scientific">Fraxinus pennsylvanica</name>
    <dbReference type="NCBI Taxonomy" id="56036"/>
    <lineage>
        <taxon>Eukaryota</taxon>
        <taxon>Viridiplantae</taxon>
        <taxon>Streptophyta</taxon>
        <taxon>Embryophyta</taxon>
        <taxon>Tracheophyta</taxon>
        <taxon>Spermatophyta</taxon>
        <taxon>Magnoliopsida</taxon>
        <taxon>eudicotyledons</taxon>
        <taxon>Gunneridae</taxon>
        <taxon>Pentapetalae</taxon>
        <taxon>asterids</taxon>
        <taxon>lamiids</taxon>
        <taxon>Lamiales</taxon>
        <taxon>Oleaceae</taxon>
        <taxon>Oleeae</taxon>
        <taxon>Fraxinus</taxon>
    </lineage>
</organism>